<name>A0ABV5WDG1_9BACI</name>
<dbReference type="InterPro" id="IPR014729">
    <property type="entry name" value="Rossmann-like_a/b/a_fold"/>
</dbReference>
<reference evidence="3 4" key="1">
    <citation type="submission" date="2024-09" db="EMBL/GenBank/DDBJ databases">
        <authorList>
            <person name="Sun Q."/>
            <person name="Mori K."/>
        </authorList>
    </citation>
    <scope>NUCLEOTIDE SEQUENCE [LARGE SCALE GENOMIC DNA]</scope>
    <source>
        <strain evidence="3 4">JCM 11201</strain>
    </source>
</reference>
<evidence type="ECO:0000256" key="1">
    <source>
        <dbReference type="SAM" id="Phobius"/>
    </source>
</evidence>
<evidence type="ECO:0000313" key="3">
    <source>
        <dbReference type="EMBL" id="MFB9758488.1"/>
    </source>
</evidence>
<dbReference type="InterPro" id="IPR003848">
    <property type="entry name" value="DUF218"/>
</dbReference>
<dbReference type="PANTHER" id="PTHR30336">
    <property type="entry name" value="INNER MEMBRANE PROTEIN, PROBABLE PERMEASE"/>
    <property type="match status" value="1"/>
</dbReference>
<evidence type="ECO:0000313" key="4">
    <source>
        <dbReference type="Proteomes" id="UP001589609"/>
    </source>
</evidence>
<proteinExistence type="predicted"/>
<feature type="transmembrane region" description="Helical" evidence="1">
    <location>
        <begin position="7"/>
        <end position="29"/>
    </location>
</feature>
<comment type="caution">
    <text evidence="3">The sequence shown here is derived from an EMBL/GenBank/DDBJ whole genome shotgun (WGS) entry which is preliminary data.</text>
</comment>
<keyword evidence="4" id="KW-1185">Reference proteome</keyword>
<protein>
    <submittedName>
        <fullName evidence="3">YdcF family protein</fullName>
    </submittedName>
</protein>
<dbReference type="InterPro" id="IPR051599">
    <property type="entry name" value="Cell_Envelope_Assoc"/>
</dbReference>
<dbReference type="EMBL" id="JBHMAF010000034">
    <property type="protein sequence ID" value="MFB9758488.1"/>
    <property type="molecule type" value="Genomic_DNA"/>
</dbReference>
<evidence type="ECO:0000259" key="2">
    <source>
        <dbReference type="Pfam" id="PF02698"/>
    </source>
</evidence>
<sequence>MTYIIKFIYGFILPPGGFVTLLVLLSIWLYRREKLAAKVLFIITLLLYISVIPLTGNILTQTLEQRHTPPSQVDGDVIVMLGGGATPDSPDIDGKGQLSGNGANRLLTTIRLYNQTRLPIILSGGQVFTNYGNEANIAKRQLISLGVPEEKIILENKSINTEQNAKFTKQLLKKHKLHKPILVTSAFHMERAVRNFNNLDISVQPYPTDYQSSQGLSIDLNQFTPSLQTPLFLAIKEYVGIAALYL</sequence>
<dbReference type="RefSeq" id="WP_379948775.1">
    <property type="nucleotide sequence ID" value="NZ_JBHMAF010000034.1"/>
</dbReference>
<dbReference type="Proteomes" id="UP001589609">
    <property type="component" value="Unassembled WGS sequence"/>
</dbReference>
<dbReference type="PANTHER" id="PTHR30336:SF4">
    <property type="entry name" value="ENVELOPE BIOGENESIS FACTOR ELYC"/>
    <property type="match status" value="1"/>
</dbReference>
<keyword evidence="1" id="KW-0812">Transmembrane</keyword>
<keyword evidence="1" id="KW-0472">Membrane</keyword>
<keyword evidence="1" id="KW-1133">Transmembrane helix</keyword>
<dbReference type="Gene3D" id="3.40.50.620">
    <property type="entry name" value="HUPs"/>
    <property type="match status" value="1"/>
</dbReference>
<gene>
    <name evidence="3" type="ORF">ACFFMS_08145</name>
</gene>
<accession>A0ABV5WDG1</accession>
<feature type="domain" description="DUF218" evidence="2">
    <location>
        <begin position="76"/>
        <end position="240"/>
    </location>
</feature>
<organism evidence="3 4">
    <name type="scientific">Ectobacillus funiculus</name>
    <dbReference type="NCBI Taxonomy" id="137993"/>
    <lineage>
        <taxon>Bacteria</taxon>
        <taxon>Bacillati</taxon>
        <taxon>Bacillota</taxon>
        <taxon>Bacilli</taxon>
        <taxon>Bacillales</taxon>
        <taxon>Bacillaceae</taxon>
        <taxon>Ectobacillus</taxon>
    </lineage>
</organism>
<dbReference type="CDD" id="cd06259">
    <property type="entry name" value="YdcF-like"/>
    <property type="match status" value="1"/>
</dbReference>
<feature type="transmembrane region" description="Helical" evidence="1">
    <location>
        <begin position="35"/>
        <end position="59"/>
    </location>
</feature>
<dbReference type="Pfam" id="PF02698">
    <property type="entry name" value="DUF218"/>
    <property type="match status" value="1"/>
</dbReference>